<organism evidence="8 9">
    <name type="scientific">Metamycoplasma arthritidis (strain 158L3-1)</name>
    <name type="common">Mycoplasma arthritidis</name>
    <dbReference type="NCBI Taxonomy" id="243272"/>
    <lineage>
        <taxon>Bacteria</taxon>
        <taxon>Bacillati</taxon>
        <taxon>Mycoplasmatota</taxon>
        <taxon>Mycoplasmoidales</taxon>
        <taxon>Metamycoplasmataceae</taxon>
        <taxon>Metamycoplasma</taxon>
    </lineage>
</organism>
<keyword evidence="1 6" id="KW-0436">Ligase</keyword>
<evidence type="ECO:0000256" key="6">
    <source>
        <dbReference type="HAMAP-Rule" id="MF_01161"/>
    </source>
</evidence>
<comment type="function">
    <text evidence="6">Ligates lysine onto the cytidine present at position 34 of the AUA codon-specific tRNA(Ile) that contains the anticodon CAU, in an ATP-dependent manner. Cytidine is converted to lysidine, thus changing the amino acid specificity of the tRNA from methionine to isoleucine.</text>
</comment>
<gene>
    <name evidence="8" type="primary">mesJ</name>
    <name evidence="6" type="synonym">tilS</name>
    <name evidence="8" type="ordered locus">MARTH_orf854</name>
</gene>
<dbReference type="GO" id="GO:0006400">
    <property type="term" value="P:tRNA modification"/>
    <property type="evidence" value="ECO:0007669"/>
    <property type="project" value="UniProtKB-UniRule"/>
</dbReference>
<evidence type="ECO:0000259" key="7">
    <source>
        <dbReference type="Pfam" id="PF01171"/>
    </source>
</evidence>
<comment type="similarity">
    <text evidence="6">Belongs to the tRNA(Ile)-lysidine synthase family.</text>
</comment>
<name>B3PNH2_META1</name>
<dbReference type="NCBIfam" id="TIGR02432">
    <property type="entry name" value="lysidine_TilS_N"/>
    <property type="match status" value="1"/>
</dbReference>
<dbReference type="PANTHER" id="PTHR43033:SF1">
    <property type="entry name" value="TRNA(ILE)-LYSIDINE SYNTHASE-RELATED"/>
    <property type="match status" value="1"/>
</dbReference>
<keyword evidence="9" id="KW-1185">Reference proteome</keyword>
<dbReference type="EC" id="6.3.4.19" evidence="6"/>
<protein>
    <recommendedName>
        <fullName evidence="6">tRNA(Ile)-lysidine synthase</fullName>
        <ecNumber evidence="6">6.3.4.19</ecNumber>
    </recommendedName>
    <alternativeName>
        <fullName evidence="6">tRNA(Ile)-2-lysyl-cytidine synthase</fullName>
    </alternativeName>
    <alternativeName>
        <fullName evidence="6">tRNA(Ile)-lysidine synthetase</fullName>
    </alternativeName>
</protein>
<keyword evidence="2 6" id="KW-0819">tRNA processing</keyword>
<dbReference type="GO" id="GO:0005524">
    <property type="term" value="F:ATP binding"/>
    <property type="evidence" value="ECO:0007669"/>
    <property type="project" value="UniProtKB-UniRule"/>
</dbReference>
<keyword evidence="4 6" id="KW-0067">ATP-binding</keyword>
<dbReference type="PANTHER" id="PTHR43033">
    <property type="entry name" value="TRNA(ILE)-LYSIDINE SYNTHASE-RELATED"/>
    <property type="match status" value="1"/>
</dbReference>
<dbReference type="InterPro" id="IPR014729">
    <property type="entry name" value="Rossmann-like_a/b/a_fold"/>
</dbReference>
<dbReference type="Proteomes" id="UP000008812">
    <property type="component" value="Chromosome"/>
</dbReference>
<proteinExistence type="inferred from homology"/>
<dbReference type="STRING" id="243272.MARTH_orf854"/>
<feature type="binding site" evidence="6">
    <location>
        <begin position="24"/>
        <end position="29"/>
    </location>
    <ligand>
        <name>ATP</name>
        <dbReference type="ChEBI" id="CHEBI:30616"/>
    </ligand>
</feature>
<evidence type="ECO:0000256" key="4">
    <source>
        <dbReference type="ARBA" id="ARBA00022840"/>
    </source>
</evidence>
<sequence length="307" mass="36363">MIDKEELLNKALNDKKSKKLIAVSGGPDSMFLLNLFKEHNVVVAHVNYNKREDSNIDETIVRSYCKSHSIPYEIYSIKKGTNIKGNFQDWARKERYHFFKQIYDKYQCDYLLLAHHKDDFLETAIMQKEAKRKPEYFGIRPVNSFDGMQIIRPLIFTFWKDEIQKECIRLKIKFAIDSTNDKGVYARNIIRQKLKKFSRDDKEKLFSNILIENQNHQKIVNVINTQYELWKKQNFACDFIRSNCVTHIEVELVYKLIHENFANVKISTANLLNIVKFIKSTTSNSKYKIKDNVFIVKKKDKLLFLAI</sequence>
<dbReference type="RefSeq" id="WP_012498531.1">
    <property type="nucleotide sequence ID" value="NC_011025.1"/>
</dbReference>
<evidence type="ECO:0000256" key="2">
    <source>
        <dbReference type="ARBA" id="ARBA00022694"/>
    </source>
</evidence>
<dbReference type="HOGENOM" id="CLU_018869_0_2_14"/>
<comment type="subcellular location">
    <subcellularLocation>
        <location evidence="6">Cytoplasm</location>
    </subcellularLocation>
</comment>
<keyword evidence="6" id="KW-0963">Cytoplasm</keyword>
<dbReference type="GO" id="GO:0005737">
    <property type="term" value="C:cytoplasm"/>
    <property type="evidence" value="ECO:0007669"/>
    <property type="project" value="UniProtKB-SubCell"/>
</dbReference>
<dbReference type="EMBL" id="CP001047">
    <property type="protein sequence ID" value="ACF07574.1"/>
    <property type="molecule type" value="Genomic_DNA"/>
</dbReference>
<evidence type="ECO:0000313" key="8">
    <source>
        <dbReference type="EMBL" id="ACF07574.1"/>
    </source>
</evidence>
<accession>B3PNH2</accession>
<dbReference type="SUPFAM" id="SSF52402">
    <property type="entry name" value="Adenine nucleotide alpha hydrolases-like"/>
    <property type="match status" value="1"/>
</dbReference>
<evidence type="ECO:0000313" key="9">
    <source>
        <dbReference type="Proteomes" id="UP000008812"/>
    </source>
</evidence>
<dbReference type="Pfam" id="PF01171">
    <property type="entry name" value="ATP_bind_3"/>
    <property type="match status" value="1"/>
</dbReference>
<dbReference type="AlphaFoldDB" id="B3PNH2"/>
<dbReference type="Gene3D" id="3.40.50.620">
    <property type="entry name" value="HUPs"/>
    <property type="match status" value="1"/>
</dbReference>
<dbReference type="HAMAP" id="MF_01161">
    <property type="entry name" value="tRNA_Ile_lys_synt"/>
    <property type="match status" value="1"/>
</dbReference>
<dbReference type="eggNOG" id="COG0037">
    <property type="taxonomic scope" value="Bacteria"/>
</dbReference>
<dbReference type="InterPro" id="IPR012795">
    <property type="entry name" value="tRNA_Ile_lys_synt_N"/>
</dbReference>
<evidence type="ECO:0000256" key="3">
    <source>
        <dbReference type="ARBA" id="ARBA00022741"/>
    </source>
</evidence>
<dbReference type="KEGG" id="mat:MARTH_orf854"/>
<dbReference type="GO" id="GO:0032267">
    <property type="term" value="F:tRNA(Ile)-lysidine synthase activity"/>
    <property type="evidence" value="ECO:0007669"/>
    <property type="project" value="UniProtKB-EC"/>
</dbReference>
<comment type="domain">
    <text evidence="6">The N-terminal region contains the highly conserved SGGXDS motif, predicted to be a P-loop motif involved in ATP binding.</text>
</comment>
<evidence type="ECO:0000256" key="5">
    <source>
        <dbReference type="ARBA" id="ARBA00048539"/>
    </source>
</evidence>
<dbReference type="InterPro" id="IPR011063">
    <property type="entry name" value="TilS/TtcA_N"/>
</dbReference>
<reference evidence="8 9" key="1">
    <citation type="journal article" date="2008" name="Infect. Immun.">
        <title>Genome of Mycoplasma arthritidis.</title>
        <authorList>
            <person name="Dybvig K."/>
            <person name="Zuhua C."/>
            <person name="Lao P."/>
            <person name="Jordan D.S."/>
            <person name="French C.T."/>
            <person name="Tu A.H."/>
            <person name="Loraine A.E."/>
        </authorList>
    </citation>
    <scope>NUCLEOTIDE SEQUENCE [LARGE SCALE GENOMIC DNA]</scope>
    <source>
        <strain evidence="8 9">158L3-1</strain>
    </source>
</reference>
<comment type="catalytic activity">
    <reaction evidence="5 6">
        <text>cytidine(34) in tRNA(Ile2) + L-lysine + ATP = lysidine(34) in tRNA(Ile2) + AMP + diphosphate + H(+)</text>
        <dbReference type="Rhea" id="RHEA:43744"/>
        <dbReference type="Rhea" id="RHEA-COMP:10625"/>
        <dbReference type="Rhea" id="RHEA-COMP:10670"/>
        <dbReference type="ChEBI" id="CHEBI:15378"/>
        <dbReference type="ChEBI" id="CHEBI:30616"/>
        <dbReference type="ChEBI" id="CHEBI:32551"/>
        <dbReference type="ChEBI" id="CHEBI:33019"/>
        <dbReference type="ChEBI" id="CHEBI:82748"/>
        <dbReference type="ChEBI" id="CHEBI:83665"/>
        <dbReference type="ChEBI" id="CHEBI:456215"/>
        <dbReference type="EC" id="6.3.4.19"/>
    </reaction>
</comment>
<dbReference type="CDD" id="cd01992">
    <property type="entry name" value="TilS_N"/>
    <property type="match status" value="1"/>
</dbReference>
<feature type="domain" description="tRNA(Ile)-lysidine/2-thiocytidine synthase N-terminal" evidence="7">
    <location>
        <begin position="19"/>
        <end position="192"/>
    </location>
</feature>
<dbReference type="InterPro" id="IPR012094">
    <property type="entry name" value="tRNA_Ile_lys_synt"/>
</dbReference>
<evidence type="ECO:0000256" key="1">
    <source>
        <dbReference type="ARBA" id="ARBA00022598"/>
    </source>
</evidence>
<keyword evidence="3 6" id="KW-0547">Nucleotide-binding</keyword>